<proteinExistence type="predicted"/>
<dbReference type="CDD" id="cd09917">
    <property type="entry name" value="F-box_SF"/>
    <property type="match status" value="2"/>
</dbReference>
<dbReference type="EMBL" id="CALNXI010000148">
    <property type="protein sequence ID" value="CAH3020456.1"/>
    <property type="molecule type" value="Genomic_DNA"/>
</dbReference>
<comment type="caution">
    <text evidence="2">The sequence shown here is derived from an EMBL/GenBank/DDBJ whole genome shotgun (WGS) entry which is preliminary data.</text>
</comment>
<protein>
    <recommendedName>
        <fullName evidence="1">F-box domain-containing protein</fullName>
    </recommendedName>
</protein>
<gene>
    <name evidence="2" type="ORF">PEVE_00007230</name>
</gene>
<keyword evidence="3" id="KW-1185">Reference proteome</keyword>
<accession>A0ABN8LTN9</accession>
<dbReference type="InterPro" id="IPR036047">
    <property type="entry name" value="F-box-like_dom_sf"/>
</dbReference>
<evidence type="ECO:0000313" key="2">
    <source>
        <dbReference type="EMBL" id="CAH3020456.1"/>
    </source>
</evidence>
<dbReference type="Proteomes" id="UP001159427">
    <property type="component" value="Unassembled WGS sequence"/>
</dbReference>
<dbReference type="SUPFAM" id="SSF81383">
    <property type="entry name" value="F-box domain"/>
    <property type="match status" value="2"/>
</dbReference>
<sequence length="342" mass="39021">MERLDDLSLRHISRFLDPEDIIRVGRTCKRMYSAMPRVVEWRGKDFKVNAGYYCRPELYFDGPELSHTVQKLNLSVTWHDQGWGNRKGELWLNLMRRPKDGGGEPAQIASYRPLFGIAEHFTKSSKTAIQHHPVVTEARPGDFYRFMRHVGGGGGHSLKVWNFRVVATLLDDLALRHIAAFLNPEDIVNLGRTCKRMHSVMPQVVLYDEEWRGEDFEIDGPRGGHFWPELYFDGPALSSTVKKLSLSVIWNDQGWGNRKGELFLKLIRRDGSGENIVAEHRRLFGIAEHMETPASVVIENHQVVKQARPGDFYRFMRNAGGGGGHSLTVRNFRAVASLCKVI</sequence>
<evidence type="ECO:0000259" key="1">
    <source>
        <dbReference type="SMART" id="SM00256"/>
    </source>
</evidence>
<reference evidence="2 3" key="1">
    <citation type="submission" date="2022-05" db="EMBL/GenBank/DDBJ databases">
        <authorList>
            <consortium name="Genoscope - CEA"/>
            <person name="William W."/>
        </authorList>
    </citation>
    <scope>NUCLEOTIDE SEQUENCE [LARGE SCALE GENOMIC DNA]</scope>
</reference>
<feature type="domain" description="F-box" evidence="1">
    <location>
        <begin position="170"/>
        <end position="210"/>
    </location>
</feature>
<dbReference type="Pfam" id="PF00646">
    <property type="entry name" value="F-box"/>
    <property type="match status" value="2"/>
</dbReference>
<name>A0ABN8LTN9_9CNID</name>
<organism evidence="2 3">
    <name type="scientific">Porites evermanni</name>
    <dbReference type="NCBI Taxonomy" id="104178"/>
    <lineage>
        <taxon>Eukaryota</taxon>
        <taxon>Metazoa</taxon>
        <taxon>Cnidaria</taxon>
        <taxon>Anthozoa</taxon>
        <taxon>Hexacorallia</taxon>
        <taxon>Scleractinia</taxon>
        <taxon>Fungiina</taxon>
        <taxon>Poritidae</taxon>
        <taxon>Porites</taxon>
    </lineage>
</organism>
<feature type="domain" description="F-box" evidence="1">
    <location>
        <begin position="4"/>
        <end position="44"/>
    </location>
</feature>
<evidence type="ECO:0000313" key="3">
    <source>
        <dbReference type="Proteomes" id="UP001159427"/>
    </source>
</evidence>
<dbReference type="InterPro" id="IPR001810">
    <property type="entry name" value="F-box_dom"/>
</dbReference>
<dbReference type="SMART" id="SM00256">
    <property type="entry name" value="FBOX"/>
    <property type="match status" value="2"/>
</dbReference>